<dbReference type="GO" id="GO:0098796">
    <property type="term" value="C:membrane protein complex"/>
    <property type="evidence" value="ECO:0007669"/>
    <property type="project" value="UniProtKB-ARBA"/>
</dbReference>
<evidence type="ECO:0000256" key="6">
    <source>
        <dbReference type="ARBA" id="ARBA00023014"/>
    </source>
</evidence>
<comment type="cofactor">
    <cofactor evidence="8">
        <name>[2Fe-2S] cluster</name>
        <dbReference type="ChEBI" id="CHEBI:190135"/>
    </cofactor>
</comment>
<dbReference type="InterPro" id="IPR041921">
    <property type="entry name" value="NuoE_N"/>
</dbReference>
<dbReference type="NCBIfam" id="NF005725">
    <property type="entry name" value="PRK07539.1-5"/>
    <property type="match status" value="1"/>
</dbReference>
<dbReference type="PANTHER" id="PTHR10371:SF3">
    <property type="entry name" value="NADH DEHYDROGENASE [UBIQUINONE] FLAVOPROTEIN 2, MITOCHONDRIAL"/>
    <property type="match status" value="1"/>
</dbReference>
<dbReference type="Gene3D" id="1.10.10.1590">
    <property type="entry name" value="NADH-quinone oxidoreductase subunit E"/>
    <property type="match status" value="1"/>
</dbReference>
<protein>
    <submittedName>
        <fullName evidence="10">Uncharacterized protein</fullName>
    </submittedName>
</protein>
<evidence type="ECO:0000313" key="11">
    <source>
        <dbReference type="Proteomes" id="UP000240883"/>
    </source>
</evidence>
<dbReference type="InterPro" id="IPR042128">
    <property type="entry name" value="NuoE_dom"/>
</dbReference>
<evidence type="ECO:0000256" key="2">
    <source>
        <dbReference type="ARBA" id="ARBA00022714"/>
    </source>
</evidence>
<dbReference type="AlphaFoldDB" id="A0A2T2NGX4"/>
<accession>A0A2T2NGX4</accession>
<dbReference type="Gene3D" id="3.40.30.10">
    <property type="entry name" value="Glutaredoxin"/>
    <property type="match status" value="1"/>
</dbReference>
<dbReference type="GO" id="GO:0046872">
    <property type="term" value="F:metal ion binding"/>
    <property type="evidence" value="ECO:0007669"/>
    <property type="project" value="UniProtKB-KW"/>
</dbReference>
<dbReference type="STRING" id="1448308.A0A2T2NGX4"/>
<evidence type="ECO:0000256" key="4">
    <source>
        <dbReference type="ARBA" id="ARBA00022967"/>
    </source>
</evidence>
<evidence type="ECO:0000256" key="3">
    <source>
        <dbReference type="ARBA" id="ARBA00022723"/>
    </source>
</evidence>
<evidence type="ECO:0000256" key="5">
    <source>
        <dbReference type="ARBA" id="ARBA00023004"/>
    </source>
</evidence>
<dbReference type="GO" id="GO:0005743">
    <property type="term" value="C:mitochondrial inner membrane"/>
    <property type="evidence" value="ECO:0007669"/>
    <property type="project" value="UniProtKB-ARBA"/>
</dbReference>
<keyword evidence="6" id="KW-0411">Iron-sulfur</keyword>
<dbReference type="PROSITE" id="PS01099">
    <property type="entry name" value="COMPLEX1_24K"/>
    <property type="match status" value="1"/>
</dbReference>
<reference evidence="10 11" key="1">
    <citation type="journal article" date="2018" name="Front. Microbiol.">
        <title>Genome-Wide Analysis of Corynespora cassiicola Leaf Fall Disease Putative Effectors.</title>
        <authorList>
            <person name="Lopez D."/>
            <person name="Ribeiro S."/>
            <person name="Label P."/>
            <person name="Fumanal B."/>
            <person name="Venisse J.S."/>
            <person name="Kohler A."/>
            <person name="de Oliveira R.R."/>
            <person name="Labutti K."/>
            <person name="Lipzen A."/>
            <person name="Lail K."/>
            <person name="Bauer D."/>
            <person name="Ohm R.A."/>
            <person name="Barry K.W."/>
            <person name="Spatafora J."/>
            <person name="Grigoriev I.V."/>
            <person name="Martin F.M."/>
            <person name="Pujade-Renaud V."/>
        </authorList>
    </citation>
    <scope>NUCLEOTIDE SEQUENCE [LARGE SCALE GENOMIC DNA]</scope>
    <source>
        <strain evidence="10 11">Philippines</strain>
    </source>
</reference>
<dbReference type="GO" id="GO:0006120">
    <property type="term" value="P:mitochondrial electron transport, NADH to ubiquinone"/>
    <property type="evidence" value="ECO:0007669"/>
    <property type="project" value="UniProtKB-ARBA"/>
</dbReference>
<keyword evidence="7" id="KW-0520">NAD</keyword>
<sequence>MASKLTPFVFRSAPRALRQLQKTQWRAFSLTAPARSDSLMVHRNTPENNPSIPFKFTAQNEAIINEILARYPSQYKKAAVMPLLDLGQRQHGFTSISVMNEVARLLEMPPMRVYEVATFYTMYNRNPVGRYHVQVCTTTPCMLCNSDAVMKACEETLGIHHGQTTEDGLFTLTEVECLGACANAPMVQINDDFYEDLTYDTTSSLLKALKNAAEKVGTKPGETGLVGGPGGFYMEGDAGKVAGEAAIAEQQRAYEAKGVKVPTPGPLSGRASCEPAGGLTSLTSEPWGNETLRKDGEL</sequence>
<evidence type="ECO:0000313" key="10">
    <source>
        <dbReference type="EMBL" id="PSN64677.1"/>
    </source>
</evidence>
<evidence type="ECO:0000256" key="8">
    <source>
        <dbReference type="ARBA" id="ARBA00034078"/>
    </source>
</evidence>
<dbReference type="Proteomes" id="UP000240883">
    <property type="component" value="Unassembled WGS sequence"/>
</dbReference>
<gene>
    <name evidence="10" type="ORF">BS50DRAFT_576088</name>
</gene>
<dbReference type="CDD" id="cd03064">
    <property type="entry name" value="TRX_Fd_NuoE"/>
    <property type="match status" value="1"/>
</dbReference>
<feature type="region of interest" description="Disordered" evidence="9">
    <location>
        <begin position="257"/>
        <end position="298"/>
    </location>
</feature>
<evidence type="ECO:0000256" key="1">
    <source>
        <dbReference type="ARBA" id="ARBA00010643"/>
    </source>
</evidence>
<dbReference type="GO" id="GO:1902494">
    <property type="term" value="C:catalytic complex"/>
    <property type="evidence" value="ECO:0007669"/>
    <property type="project" value="UniProtKB-ARBA"/>
</dbReference>
<dbReference type="NCBIfam" id="TIGR01958">
    <property type="entry name" value="nuoE_fam"/>
    <property type="match status" value="1"/>
</dbReference>
<keyword evidence="3" id="KW-0479">Metal-binding</keyword>
<dbReference type="OrthoDB" id="10254187at2759"/>
<dbReference type="InterPro" id="IPR002023">
    <property type="entry name" value="NuoE-like"/>
</dbReference>
<dbReference type="Pfam" id="PF01257">
    <property type="entry name" value="2Fe-2S_thioredx"/>
    <property type="match status" value="1"/>
</dbReference>
<evidence type="ECO:0000256" key="7">
    <source>
        <dbReference type="ARBA" id="ARBA00023027"/>
    </source>
</evidence>
<dbReference type="FunFam" id="1.10.10.1590:FF:000001">
    <property type="entry name" value="NADH-quinone oxidoreductase subunit E"/>
    <property type="match status" value="1"/>
</dbReference>
<dbReference type="GO" id="GO:0051537">
    <property type="term" value="F:2 iron, 2 sulfur cluster binding"/>
    <property type="evidence" value="ECO:0007669"/>
    <property type="project" value="UniProtKB-KW"/>
</dbReference>
<dbReference type="FunFam" id="3.40.30.10:FF:000022">
    <property type="entry name" value="NADH dehydrogenase flavoprotein 2, mitochondrial"/>
    <property type="match status" value="1"/>
</dbReference>
<dbReference type="EMBL" id="KZ678138">
    <property type="protein sequence ID" value="PSN64677.1"/>
    <property type="molecule type" value="Genomic_DNA"/>
</dbReference>
<proteinExistence type="inferred from homology"/>
<dbReference type="GO" id="GO:0016491">
    <property type="term" value="F:oxidoreductase activity"/>
    <property type="evidence" value="ECO:0007669"/>
    <property type="project" value="InterPro"/>
</dbReference>
<evidence type="ECO:0000256" key="9">
    <source>
        <dbReference type="SAM" id="MobiDB-lite"/>
    </source>
</evidence>
<keyword evidence="2" id="KW-0001">2Fe-2S</keyword>
<dbReference type="SUPFAM" id="SSF52833">
    <property type="entry name" value="Thioredoxin-like"/>
    <property type="match status" value="1"/>
</dbReference>
<keyword evidence="11" id="KW-1185">Reference proteome</keyword>
<organism evidence="10 11">
    <name type="scientific">Corynespora cassiicola Philippines</name>
    <dbReference type="NCBI Taxonomy" id="1448308"/>
    <lineage>
        <taxon>Eukaryota</taxon>
        <taxon>Fungi</taxon>
        <taxon>Dikarya</taxon>
        <taxon>Ascomycota</taxon>
        <taxon>Pezizomycotina</taxon>
        <taxon>Dothideomycetes</taxon>
        <taxon>Pleosporomycetidae</taxon>
        <taxon>Pleosporales</taxon>
        <taxon>Corynesporascaceae</taxon>
        <taxon>Corynespora</taxon>
    </lineage>
</organism>
<comment type="similarity">
    <text evidence="1">Belongs to the complex I 24 kDa subunit family.</text>
</comment>
<dbReference type="GO" id="GO:0008137">
    <property type="term" value="F:NADH dehydrogenase (ubiquinone) activity"/>
    <property type="evidence" value="ECO:0007669"/>
    <property type="project" value="UniProtKB-ARBA"/>
</dbReference>
<keyword evidence="5" id="KW-0408">Iron</keyword>
<name>A0A2T2NGX4_CORCC</name>
<dbReference type="PANTHER" id="PTHR10371">
    <property type="entry name" value="NADH DEHYDROGENASE UBIQUINONE FLAVOPROTEIN 2, MITOCHONDRIAL"/>
    <property type="match status" value="1"/>
</dbReference>
<dbReference type="InterPro" id="IPR036249">
    <property type="entry name" value="Thioredoxin-like_sf"/>
</dbReference>
<keyword evidence="4" id="KW-1278">Translocase</keyword>